<keyword evidence="6 8" id="KW-0012">Acyltransferase</keyword>
<keyword evidence="9" id="KW-1185">Reference proteome</keyword>
<keyword evidence="2" id="KW-1003">Cell membrane</keyword>
<dbReference type="GO" id="GO:0009247">
    <property type="term" value="P:glycolipid biosynthetic process"/>
    <property type="evidence" value="ECO:0007669"/>
    <property type="project" value="UniProtKB-ARBA"/>
</dbReference>
<evidence type="ECO:0000313" key="9">
    <source>
        <dbReference type="Proteomes" id="UP000064243"/>
    </source>
</evidence>
<keyword evidence="5 7" id="KW-0472">Membrane</keyword>
<evidence type="ECO:0000256" key="2">
    <source>
        <dbReference type="ARBA" id="ARBA00022475"/>
    </source>
</evidence>
<comment type="caution">
    <text evidence="8">The sequence shown here is derived from an EMBL/GenBank/DDBJ whole genome shotgun (WGS) entry which is preliminary data.</text>
</comment>
<dbReference type="EMBL" id="LDUG01000019">
    <property type="protein sequence ID" value="KVW96733.1"/>
    <property type="molecule type" value="Genomic_DNA"/>
</dbReference>
<evidence type="ECO:0000256" key="4">
    <source>
        <dbReference type="ARBA" id="ARBA00022679"/>
    </source>
</evidence>
<dbReference type="GO" id="GO:0016746">
    <property type="term" value="F:acyltransferase activity"/>
    <property type="evidence" value="ECO:0007669"/>
    <property type="project" value="UniProtKB-KW"/>
</dbReference>
<protein>
    <submittedName>
        <fullName evidence="8">Lipid A biosynthesis lauroyl acyltransferase</fullName>
    </submittedName>
</protein>
<dbReference type="STRING" id="1123392.GCA_000376425_02340"/>
<dbReference type="CDD" id="cd07984">
    <property type="entry name" value="LPLAT_LABLAT-like"/>
    <property type="match status" value="1"/>
</dbReference>
<keyword evidence="3" id="KW-0997">Cell inner membrane</keyword>
<comment type="subcellular location">
    <subcellularLocation>
        <location evidence="1">Cell inner membrane</location>
    </subcellularLocation>
</comment>
<keyword evidence="7" id="KW-0812">Transmembrane</keyword>
<dbReference type="OrthoDB" id="8524027at2"/>
<dbReference type="GO" id="GO:0005886">
    <property type="term" value="C:plasma membrane"/>
    <property type="evidence" value="ECO:0007669"/>
    <property type="project" value="UniProtKB-SubCell"/>
</dbReference>
<evidence type="ECO:0000256" key="1">
    <source>
        <dbReference type="ARBA" id="ARBA00004533"/>
    </source>
</evidence>
<dbReference type="PANTHER" id="PTHR30606:SF10">
    <property type="entry name" value="PHOSPHATIDYLINOSITOL MANNOSIDE ACYLTRANSFERASE"/>
    <property type="match status" value="1"/>
</dbReference>
<keyword evidence="4 8" id="KW-0808">Transferase</keyword>
<proteinExistence type="predicted"/>
<evidence type="ECO:0000256" key="6">
    <source>
        <dbReference type="ARBA" id="ARBA00023315"/>
    </source>
</evidence>
<dbReference type="PATRIC" id="fig|36861.3.peg.924"/>
<sequence>MFLLKLLARLPLPLLHGIGIVLGWLIYWAPGRHSERMRNNLFESGLCTPGHDCRRLLRQTIGETGKSIVELLPVWLRPYDKVLKLVRGTSGWEYIDAARAAGKGVIVIAPHIGCFEMINLYYAARHPFTAMYKPPRQPVLDALMLAGRQRGQATLVPTDLSGVRALLAALKRHEGIGILPDQVATGGDGVWAPFFGRPAYTPTLVASLQRKTGAAAFFVAAERLSWGRGYHLHVVPLDTPLPEDKTAAAARINQGVEEVVRRFPAQYMWSYNRHKRPGGVALPDDPPEA</sequence>
<keyword evidence="7" id="KW-1133">Transmembrane helix</keyword>
<dbReference type="NCBIfam" id="NF006487">
    <property type="entry name" value="PRK08905.1"/>
    <property type="match status" value="1"/>
</dbReference>
<dbReference type="RefSeq" id="WP_059754035.1">
    <property type="nucleotide sequence ID" value="NZ_LDUG01000019.1"/>
</dbReference>
<dbReference type="Proteomes" id="UP000064243">
    <property type="component" value="Unassembled WGS sequence"/>
</dbReference>
<dbReference type="InterPro" id="IPR004960">
    <property type="entry name" value="LipA_acyltrans"/>
</dbReference>
<accession>A0A106BQY9</accession>
<dbReference type="Pfam" id="PF03279">
    <property type="entry name" value="Lip_A_acyltrans"/>
    <property type="match status" value="1"/>
</dbReference>
<dbReference type="PIRSF" id="PIRSF026649">
    <property type="entry name" value="MsbB"/>
    <property type="match status" value="1"/>
</dbReference>
<organism evidence="8 9">
    <name type="scientific">Thiobacillus denitrificans</name>
    <dbReference type="NCBI Taxonomy" id="36861"/>
    <lineage>
        <taxon>Bacteria</taxon>
        <taxon>Pseudomonadati</taxon>
        <taxon>Pseudomonadota</taxon>
        <taxon>Betaproteobacteria</taxon>
        <taxon>Nitrosomonadales</taxon>
        <taxon>Thiobacillaceae</taxon>
        <taxon>Thiobacillus</taxon>
    </lineage>
</organism>
<evidence type="ECO:0000313" key="8">
    <source>
        <dbReference type="EMBL" id="KVW96733.1"/>
    </source>
</evidence>
<evidence type="ECO:0000256" key="3">
    <source>
        <dbReference type="ARBA" id="ARBA00022519"/>
    </source>
</evidence>
<dbReference type="PANTHER" id="PTHR30606">
    <property type="entry name" value="LIPID A BIOSYNTHESIS LAUROYL ACYLTRANSFERASE"/>
    <property type="match status" value="1"/>
</dbReference>
<evidence type="ECO:0000256" key="5">
    <source>
        <dbReference type="ARBA" id="ARBA00023136"/>
    </source>
</evidence>
<reference evidence="8 9" key="1">
    <citation type="journal article" date="2015" name="Appl. Environ. Microbiol.">
        <title>Aerobic and Anaerobic Thiosulfate Oxidation by a Cold-Adapted, Subglacial Chemoautotroph.</title>
        <authorList>
            <person name="Harrold Z.R."/>
            <person name="Skidmore M.L."/>
            <person name="Hamilton T.L."/>
            <person name="Desch L."/>
            <person name="Amada K."/>
            <person name="van Gelder W."/>
            <person name="Glover K."/>
            <person name="Roden E.E."/>
            <person name="Boyd E.S."/>
        </authorList>
    </citation>
    <scope>NUCLEOTIDE SEQUENCE [LARGE SCALE GENOMIC DNA]</scope>
    <source>
        <strain evidence="8 9">RG</strain>
    </source>
</reference>
<name>A0A106BQY9_THIDE</name>
<evidence type="ECO:0000256" key="7">
    <source>
        <dbReference type="SAM" id="Phobius"/>
    </source>
</evidence>
<feature type="transmembrane region" description="Helical" evidence="7">
    <location>
        <begin position="12"/>
        <end position="29"/>
    </location>
</feature>
<gene>
    <name evidence="8" type="ORF">ABW22_07240</name>
</gene>
<dbReference type="AlphaFoldDB" id="A0A106BQY9"/>